<dbReference type="PROSITE" id="PS50850">
    <property type="entry name" value="MFS"/>
    <property type="match status" value="1"/>
</dbReference>
<dbReference type="GO" id="GO:0042128">
    <property type="term" value="P:nitrate assimilation"/>
    <property type="evidence" value="ECO:0007669"/>
    <property type="project" value="UniProtKB-KW"/>
</dbReference>
<feature type="domain" description="Major facilitator superfamily (MFS) profile" evidence="8">
    <location>
        <begin position="27"/>
        <end position="440"/>
    </location>
</feature>
<evidence type="ECO:0000256" key="7">
    <source>
        <dbReference type="SAM" id="Phobius"/>
    </source>
</evidence>
<sequence>MTDPTDGDLENYDIPDEISVRGSPRRGLVGATFGFFIGFAGVVMYGPAAEQFEQALGLSGVLLGLLVGAPNLIGSLIRIPAGAWADDVGPRKPFLTLLGLSAIGMIGFSAMLHFVGIEGLSARHYPLIFVLGALSGCGIGTFSVGLTQASYWHQSEEQGSALAIYAGLGNSSPGIFTILLPILIGVLGLTTTYFVWIFFLVGGILVYAATAADPYYFQLKRQGLDPQRAREVSRELGEEIFPSEDAWGSIREAATMSRTWMLVTLYFTSLGGFLALTVWYPSYWVSFHGVDPRTAGVLTALGFTLLATFIRIPGGFLSDRVGGERVSAVSFSVIGAAGVLVMIADGFRVSIAAMLFLATGVGIANAAATQLVPMYVPEAVGGASGIVGGIGAFGGFLIPPVLGLFVDYYGVSGYATGFVVIAALGVLCAVLSVFMYTKFSYHAVGA</sequence>
<evidence type="ECO:0000313" key="9">
    <source>
        <dbReference type="EMBL" id="QSG04292.1"/>
    </source>
</evidence>
<dbReference type="GO" id="GO:0015112">
    <property type="term" value="F:nitrate transmembrane transporter activity"/>
    <property type="evidence" value="ECO:0007669"/>
    <property type="project" value="InterPro"/>
</dbReference>
<feature type="transmembrane region" description="Helical" evidence="7">
    <location>
        <begin position="380"/>
        <end position="402"/>
    </location>
</feature>
<dbReference type="InterPro" id="IPR044772">
    <property type="entry name" value="NO3_transporter"/>
</dbReference>
<dbReference type="SUPFAM" id="SSF103473">
    <property type="entry name" value="MFS general substrate transporter"/>
    <property type="match status" value="1"/>
</dbReference>
<name>A0A897MUS5_9EURY</name>
<evidence type="ECO:0000256" key="6">
    <source>
        <dbReference type="ARBA" id="ARBA00023136"/>
    </source>
</evidence>
<feature type="transmembrane region" description="Helical" evidence="7">
    <location>
        <begin position="414"/>
        <end position="436"/>
    </location>
</feature>
<keyword evidence="4 7" id="KW-1133">Transmembrane helix</keyword>
<dbReference type="PANTHER" id="PTHR23515">
    <property type="entry name" value="HIGH-AFFINITY NITRATE TRANSPORTER 2.3"/>
    <property type="match status" value="1"/>
</dbReference>
<dbReference type="InterPro" id="IPR036259">
    <property type="entry name" value="MFS_trans_sf"/>
</dbReference>
<feature type="transmembrane region" description="Helical" evidence="7">
    <location>
        <begin position="260"/>
        <end position="282"/>
    </location>
</feature>
<keyword evidence="5" id="KW-0534">Nitrate assimilation</keyword>
<evidence type="ECO:0000313" key="10">
    <source>
        <dbReference type="Proteomes" id="UP000663586"/>
    </source>
</evidence>
<feature type="transmembrane region" description="Helical" evidence="7">
    <location>
        <begin position="326"/>
        <end position="344"/>
    </location>
</feature>
<feature type="transmembrane region" description="Helical" evidence="7">
    <location>
        <begin position="350"/>
        <end position="368"/>
    </location>
</feature>
<evidence type="ECO:0000259" key="8">
    <source>
        <dbReference type="PROSITE" id="PS50850"/>
    </source>
</evidence>
<dbReference type="KEGG" id="hara:AArcS_3105"/>
<organism evidence="9 10">
    <name type="scientific">Natranaeroarchaeum sulfidigenes</name>
    <dbReference type="NCBI Taxonomy" id="2784880"/>
    <lineage>
        <taxon>Archaea</taxon>
        <taxon>Methanobacteriati</taxon>
        <taxon>Methanobacteriota</taxon>
        <taxon>Stenosarchaea group</taxon>
        <taxon>Halobacteria</taxon>
        <taxon>Halobacteriales</taxon>
        <taxon>Natronoarchaeaceae</taxon>
        <taxon>Natranaeroarchaeum</taxon>
    </lineage>
</organism>
<feature type="transmembrane region" description="Helical" evidence="7">
    <location>
        <begin position="54"/>
        <end position="73"/>
    </location>
</feature>
<dbReference type="InterPro" id="IPR011701">
    <property type="entry name" value="MFS"/>
</dbReference>
<keyword evidence="10" id="KW-1185">Reference proteome</keyword>
<dbReference type="GO" id="GO:0016020">
    <property type="term" value="C:membrane"/>
    <property type="evidence" value="ECO:0007669"/>
    <property type="project" value="UniProtKB-SubCell"/>
</dbReference>
<dbReference type="InterPro" id="IPR020846">
    <property type="entry name" value="MFS_dom"/>
</dbReference>
<dbReference type="Proteomes" id="UP000663586">
    <property type="component" value="Chromosome"/>
</dbReference>
<proteinExistence type="inferred from homology"/>
<feature type="transmembrane region" description="Helical" evidence="7">
    <location>
        <begin position="162"/>
        <end position="187"/>
    </location>
</feature>
<dbReference type="Gene3D" id="1.20.1250.20">
    <property type="entry name" value="MFS general substrate transporter like domains"/>
    <property type="match status" value="2"/>
</dbReference>
<feature type="transmembrane region" description="Helical" evidence="7">
    <location>
        <begin position="94"/>
        <end position="115"/>
    </location>
</feature>
<evidence type="ECO:0000256" key="2">
    <source>
        <dbReference type="ARBA" id="ARBA00008432"/>
    </source>
</evidence>
<evidence type="ECO:0000256" key="5">
    <source>
        <dbReference type="ARBA" id="ARBA00023063"/>
    </source>
</evidence>
<keyword evidence="6 7" id="KW-0472">Membrane</keyword>
<dbReference type="EMBL" id="CP064786">
    <property type="protein sequence ID" value="QSG04292.1"/>
    <property type="molecule type" value="Genomic_DNA"/>
</dbReference>
<comment type="similarity">
    <text evidence="2">Belongs to the major facilitator superfamily. Nitrate/nitrite porter (TC 2.A.1.8) family.</text>
</comment>
<evidence type="ECO:0000256" key="1">
    <source>
        <dbReference type="ARBA" id="ARBA00004141"/>
    </source>
</evidence>
<gene>
    <name evidence="9" type="primary">narK2</name>
    <name evidence="9" type="ORF">AArcS_3105</name>
</gene>
<dbReference type="AlphaFoldDB" id="A0A897MUS5"/>
<evidence type="ECO:0000256" key="3">
    <source>
        <dbReference type="ARBA" id="ARBA00022692"/>
    </source>
</evidence>
<feature type="transmembrane region" description="Helical" evidence="7">
    <location>
        <begin position="28"/>
        <end position="48"/>
    </location>
</feature>
<dbReference type="GeneID" id="70686482"/>
<accession>A0A897MUS5</accession>
<dbReference type="RefSeq" id="WP_238478314.1">
    <property type="nucleotide sequence ID" value="NZ_CP064786.1"/>
</dbReference>
<dbReference type="Pfam" id="PF07690">
    <property type="entry name" value="MFS_1"/>
    <property type="match status" value="1"/>
</dbReference>
<feature type="transmembrane region" description="Helical" evidence="7">
    <location>
        <begin position="127"/>
        <end position="150"/>
    </location>
</feature>
<reference evidence="9" key="1">
    <citation type="submission" date="2020-11" db="EMBL/GenBank/DDBJ databases">
        <title>Carbohydrate-dependent, anaerobic sulfur respiration: A novel catabolism in halophilic archaea.</title>
        <authorList>
            <person name="Sorokin D.Y."/>
            <person name="Messina E."/>
            <person name="Smedile F."/>
            <person name="La Cono V."/>
            <person name="Hallsworth J.E."/>
            <person name="Yakimov M.M."/>
        </authorList>
    </citation>
    <scope>NUCLEOTIDE SEQUENCE</scope>
    <source>
        <strain evidence="9">AArc-S</strain>
    </source>
</reference>
<feature type="transmembrane region" description="Helical" evidence="7">
    <location>
        <begin position="294"/>
        <end position="314"/>
    </location>
</feature>
<feature type="transmembrane region" description="Helical" evidence="7">
    <location>
        <begin position="193"/>
        <end position="212"/>
    </location>
</feature>
<protein>
    <submittedName>
        <fullName evidence="9">Nitrate/nitrite transporter</fullName>
    </submittedName>
</protein>
<comment type="subcellular location">
    <subcellularLocation>
        <location evidence="1">Membrane</location>
        <topology evidence="1">Multi-pass membrane protein</topology>
    </subcellularLocation>
</comment>
<evidence type="ECO:0000256" key="4">
    <source>
        <dbReference type="ARBA" id="ARBA00022989"/>
    </source>
</evidence>
<keyword evidence="3 7" id="KW-0812">Transmembrane</keyword>